<dbReference type="InterPro" id="IPR014710">
    <property type="entry name" value="RmlC-like_jellyroll"/>
</dbReference>
<name>A0A2S8A8U7_9FLAO</name>
<dbReference type="InterPro" id="IPR018490">
    <property type="entry name" value="cNMP-bd_dom_sf"/>
</dbReference>
<accession>A0A2S8A8U7</accession>
<evidence type="ECO:0000313" key="2">
    <source>
        <dbReference type="Proteomes" id="UP000238042"/>
    </source>
</evidence>
<gene>
    <name evidence="1" type="ORF">C4S77_09005</name>
</gene>
<reference evidence="1 2" key="1">
    <citation type="submission" date="2018-02" db="EMBL/GenBank/DDBJ databases">
        <title>Genome sequences of Apibacter spp., gut symbionts of Asian honey bees.</title>
        <authorList>
            <person name="Kwong W.K."/>
            <person name="Steele M.I."/>
            <person name="Moran N.A."/>
        </authorList>
    </citation>
    <scope>NUCLEOTIDE SEQUENCE [LARGE SCALE GENOMIC DNA]</scope>
    <source>
        <strain evidence="2">wkB301</strain>
    </source>
</reference>
<organism evidence="1 2">
    <name type="scientific">Apibacter adventoris</name>
    <dbReference type="NCBI Taxonomy" id="1679466"/>
    <lineage>
        <taxon>Bacteria</taxon>
        <taxon>Pseudomonadati</taxon>
        <taxon>Bacteroidota</taxon>
        <taxon>Flavobacteriia</taxon>
        <taxon>Flavobacteriales</taxon>
        <taxon>Weeksellaceae</taxon>
        <taxon>Apibacter</taxon>
    </lineage>
</organism>
<protein>
    <recommendedName>
        <fullName evidence="3">Crp/Fnr family transcriptional regulator</fullName>
    </recommendedName>
</protein>
<dbReference type="EMBL" id="PSZM01000043">
    <property type="protein sequence ID" value="PQL90988.1"/>
    <property type="molecule type" value="Genomic_DNA"/>
</dbReference>
<dbReference type="SUPFAM" id="SSF51206">
    <property type="entry name" value="cAMP-binding domain-like"/>
    <property type="match status" value="1"/>
</dbReference>
<proteinExistence type="predicted"/>
<dbReference type="Proteomes" id="UP000238042">
    <property type="component" value="Unassembled WGS sequence"/>
</dbReference>
<keyword evidence="2" id="KW-1185">Reference proteome</keyword>
<evidence type="ECO:0000313" key="1">
    <source>
        <dbReference type="EMBL" id="PQL90988.1"/>
    </source>
</evidence>
<sequence length="197" mass="23107">MDTKKLINEFVRRLPMDIDPLFKESLLEDGNIFELPKGATFVYEGEKQQKIYYTIKGSCIRFIINPNGEERAVMFHTEDFMPMVGNMYIDSKDSLVTFLLKSNEDMTVLELDSSFGLKWINKDHAFARFVFQTSIQYLSNVNQIQNHLLGLSSEDFLCWLLKRYGFLFQRFRSKDIANFMGVTPIWLSNLKRKIAEK</sequence>
<dbReference type="Gene3D" id="2.60.120.10">
    <property type="entry name" value="Jelly Rolls"/>
    <property type="match status" value="1"/>
</dbReference>
<evidence type="ECO:0008006" key="3">
    <source>
        <dbReference type="Google" id="ProtNLM"/>
    </source>
</evidence>
<comment type="caution">
    <text evidence="1">The sequence shown here is derived from an EMBL/GenBank/DDBJ whole genome shotgun (WGS) entry which is preliminary data.</text>
</comment>
<dbReference type="AlphaFoldDB" id="A0A2S8A8U7"/>